<protein>
    <submittedName>
        <fullName evidence="1">DNA-binding protein YbaB</fullName>
    </submittedName>
</protein>
<keyword evidence="1" id="KW-0238">DNA-binding</keyword>
<organism evidence="1 2">
    <name type="scientific">Thermasporomyces composti</name>
    <dbReference type="NCBI Taxonomy" id="696763"/>
    <lineage>
        <taxon>Bacteria</taxon>
        <taxon>Bacillati</taxon>
        <taxon>Actinomycetota</taxon>
        <taxon>Actinomycetes</taxon>
        <taxon>Propionibacteriales</taxon>
        <taxon>Nocardioidaceae</taxon>
        <taxon>Thermasporomyces</taxon>
    </lineage>
</organism>
<dbReference type="SUPFAM" id="SSF82607">
    <property type="entry name" value="YbaB-like"/>
    <property type="match status" value="1"/>
</dbReference>
<dbReference type="InterPro" id="IPR004401">
    <property type="entry name" value="YbaB/EbfC"/>
</dbReference>
<dbReference type="GO" id="GO:0003677">
    <property type="term" value="F:DNA binding"/>
    <property type="evidence" value="ECO:0007669"/>
    <property type="project" value="UniProtKB-KW"/>
</dbReference>
<accession>A0A3D9VFZ0</accession>
<dbReference type="Proteomes" id="UP000256485">
    <property type="component" value="Unassembled WGS sequence"/>
</dbReference>
<evidence type="ECO:0000313" key="2">
    <source>
        <dbReference type="Proteomes" id="UP000256485"/>
    </source>
</evidence>
<name>A0A3D9VFZ0_THECX</name>
<dbReference type="AlphaFoldDB" id="A0A3D9VFZ0"/>
<dbReference type="InterPro" id="IPR036894">
    <property type="entry name" value="YbaB-like_sf"/>
</dbReference>
<dbReference type="Pfam" id="PF02575">
    <property type="entry name" value="YbaB_DNA_bd"/>
    <property type="match status" value="1"/>
</dbReference>
<gene>
    <name evidence="1" type="ORF">DFJ64_1623</name>
</gene>
<evidence type="ECO:0000313" key="1">
    <source>
        <dbReference type="EMBL" id="REF36221.1"/>
    </source>
</evidence>
<dbReference type="EMBL" id="QTUC01000001">
    <property type="protein sequence ID" value="REF36221.1"/>
    <property type="molecule type" value="Genomic_DNA"/>
</dbReference>
<reference evidence="1 2" key="1">
    <citation type="submission" date="2018-08" db="EMBL/GenBank/DDBJ databases">
        <title>Sequencing the genomes of 1000 actinobacteria strains.</title>
        <authorList>
            <person name="Klenk H.-P."/>
        </authorList>
    </citation>
    <scope>NUCLEOTIDE SEQUENCE [LARGE SCALE GENOMIC DNA]</scope>
    <source>
        <strain evidence="1 2">DSM 22891</strain>
    </source>
</reference>
<dbReference type="Gene3D" id="3.30.1310.10">
    <property type="entry name" value="Nucleoid-associated protein YbaB-like domain"/>
    <property type="match status" value="1"/>
</dbReference>
<sequence>MYDADEYLNRINEQARESLERVGESLRGLEDVTGDGEAEDGLVKVRLGPGGRVREVSIDPRAMRRSSEELAELVKEALNRAHDDLAARIAESGGPVEELRKLNQALTAEHGSLAGALQNMQQQMRNQLERAVAELERLRPNPEWRRLRR</sequence>
<keyword evidence="2" id="KW-1185">Reference proteome</keyword>
<comment type="caution">
    <text evidence="1">The sequence shown here is derived from an EMBL/GenBank/DDBJ whole genome shotgun (WGS) entry which is preliminary data.</text>
</comment>
<proteinExistence type="predicted"/>